<feature type="transmembrane region" description="Helical" evidence="9">
    <location>
        <begin position="241"/>
        <end position="263"/>
    </location>
</feature>
<evidence type="ECO:0000313" key="12">
    <source>
        <dbReference type="EMBL" id="PZG20135.1"/>
    </source>
</evidence>
<keyword evidence="4" id="KW-0479">Metal-binding</keyword>
<dbReference type="Pfam" id="PF04234">
    <property type="entry name" value="CopC"/>
    <property type="match status" value="1"/>
</dbReference>
<dbReference type="Gene3D" id="2.60.40.10">
    <property type="entry name" value="Immunoglobulins"/>
    <property type="match status" value="1"/>
</dbReference>
<evidence type="ECO:0000256" key="3">
    <source>
        <dbReference type="ARBA" id="ARBA00022692"/>
    </source>
</evidence>
<evidence type="ECO:0000256" key="5">
    <source>
        <dbReference type="ARBA" id="ARBA00022729"/>
    </source>
</evidence>
<evidence type="ECO:0000256" key="1">
    <source>
        <dbReference type="ARBA" id="ARBA00004651"/>
    </source>
</evidence>
<comment type="subcellular location">
    <subcellularLocation>
        <location evidence="1">Cell membrane</location>
        <topology evidence="1">Multi-pass membrane protein</topology>
    </subcellularLocation>
</comment>
<sequence length="533" mass="54257">MVVGGAAPASAHATLISSDPAEGAVLAEAPERIRFTFNETALGVPNGVQVFDAQGGLIASSASVRGRDLEVTLTEQVGRGTLVVVWRLVSEDGHPVGGSLTFSIGEPSASVKLPPNRSAGAIEPPWTLTLTRWVGYVGLLLAAGLVGFAMLFLPSSHLANRARVRLMTAARVAAGTTVVAWLAGLPLTVMYRFGGGPGSLADGANWSALAAVEYIVAAAVVTGVVVAVGRLGPGALSRSRGIVALAAAGLAACAPALTGHTQVARPVALAIGVDMLHLLAGSVWFGGLVALVLVLPDLAGRGAVVAEVLARFSLAAAGILAALVVTGTVLAWRIARSWSALVDTGYGRLLLAKIAVVLVAVVIAAWNRYVLLPRMRQTTRRRERRAGGGLVLRATAAEATVLVAVLLITAVLVDRSPTAVAAAGASGPAVRTATLGGIEVRTTVSPPVIGPSTVTIELRDANGEPTEALEAPRARLASSQVDLGAVSVSNIGPGVYSGQVVLPSAGTWRLQVSLRVSEFDSPVTTLEFTVPGG</sequence>
<gene>
    <name evidence="12" type="ORF">C1I95_10145</name>
</gene>
<evidence type="ECO:0000259" key="11">
    <source>
        <dbReference type="Pfam" id="PF05425"/>
    </source>
</evidence>
<dbReference type="GO" id="GO:0042597">
    <property type="term" value="C:periplasmic space"/>
    <property type="evidence" value="ECO:0007669"/>
    <property type="project" value="InterPro"/>
</dbReference>
<dbReference type="GO" id="GO:0005886">
    <property type="term" value="C:plasma membrane"/>
    <property type="evidence" value="ECO:0007669"/>
    <property type="project" value="UniProtKB-SubCell"/>
</dbReference>
<feature type="domain" description="CopC" evidence="10">
    <location>
        <begin position="12"/>
        <end position="104"/>
    </location>
</feature>
<dbReference type="Pfam" id="PF05425">
    <property type="entry name" value="CopD"/>
    <property type="match status" value="1"/>
</dbReference>
<proteinExistence type="predicted"/>
<evidence type="ECO:0000256" key="4">
    <source>
        <dbReference type="ARBA" id="ARBA00022723"/>
    </source>
</evidence>
<feature type="transmembrane region" description="Helical" evidence="9">
    <location>
        <begin position="206"/>
        <end position="229"/>
    </location>
</feature>
<dbReference type="InterPro" id="IPR014755">
    <property type="entry name" value="Cu-Rt/internalin_Ig-like"/>
</dbReference>
<dbReference type="PANTHER" id="PTHR34820">
    <property type="entry name" value="INNER MEMBRANE PROTEIN YEBZ"/>
    <property type="match status" value="1"/>
</dbReference>
<evidence type="ECO:0000256" key="6">
    <source>
        <dbReference type="ARBA" id="ARBA00022989"/>
    </source>
</evidence>
<dbReference type="Proteomes" id="UP000248924">
    <property type="component" value="Unassembled WGS sequence"/>
</dbReference>
<dbReference type="InterPro" id="IPR032694">
    <property type="entry name" value="CopC/D"/>
</dbReference>
<dbReference type="InterPro" id="IPR013783">
    <property type="entry name" value="Ig-like_fold"/>
</dbReference>
<organism evidence="12 13">
    <name type="scientific">Micromonospora craterilacus</name>
    <dbReference type="NCBI Taxonomy" id="1655439"/>
    <lineage>
        <taxon>Bacteria</taxon>
        <taxon>Bacillati</taxon>
        <taxon>Actinomycetota</taxon>
        <taxon>Actinomycetes</taxon>
        <taxon>Micromonosporales</taxon>
        <taxon>Micromonosporaceae</taxon>
        <taxon>Micromonospora</taxon>
    </lineage>
</organism>
<dbReference type="InterPro" id="IPR014756">
    <property type="entry name" value="Ig_E-set"/>
</dbReference>
<keyword evidence="2" id="KW-1003">Cell membrane</keyword>
<dbReference type="Gene3D" id="2.60.40.1220">
    <property type="match status" value="1"/>
</dbReference>
<feature type="transmembrane region" description="Helical" evidence="9">
    <location>
        <begin position="308"/>
        <end position="334"/>
    </location>
</feature>
<name>A0A2W2EUX9_9ACTN</name>
<dbReference type="InterPro" id="IPR007348">
    <property type="entry name" value="CopC_dom"/>
</dbReference>
<evidence type="ECO:0000313" key="13">
    <source>
        <dbReference type="Proteomes" id="UP000248924"/>
    </source>
</evidence>
<feature type="transmembrane region" description="Helical" evidence="9">
    <location>
        <begin position="390"/>
        <end position="413"/>
    </location>
</feature>
<keyword evidence="7" id="KW-0186">Copper</keyword>
<keyword evidence="8 9" id="KW-0472">Membrane</keyword>
<dbReference type="GO" id="GO:0005507">
    <property type="term" value="F:copper ion binding"/>
    <property type="evidence" value="ECO:0007669"/>
    <property type="project" value="InterPro"/>
</dbReference>
<dbReference type="OrthoDB" id="5242236at2"/>
<reference evidence="12 13" key="1">
    <citation type="submission" date="2018-01" db="EMBL/GenBank/DDBJ databases">
        <title>Draft genome sequence of Jishengella sp. NA12.</title>
        <authorList>
            <person name="Sahin N."/>
            <person name="Ay H."/>
            <person name="Saygin H."/>
        </authorList>
    </citation>
    <scope>NUCLEOTIDE SEQUENCE [LARGE SCALE GENOMIC DNA]</scope>
    <source>
        <strain evidence="12 13">NA12</strain>
    </source>
</reference>
<dbReference type="AlphaFoldDB" id="A0A2W2EUX9"/>
<feature type="transmembrane region" description="Helical" evidence="9">
    <location>
        <begin position="275"/>
        <end position="296"/>
    </location>
</feature>
<dbReference type="GO" id="GO:0005975">
    <property type="term" value="P:carbohydrate metabolic process"/>
    <property type="evidence" value="ECO:0007669"/>
    <property type="project" value="UniProtKB-ARBA"/>
</dbReference>
<dbReference type="GO" id="GO:0006825">
    <property type="term" value="P:copper ion transport"/>
    <property type="evidence" value="ECO:0007669"/>
    <property type="project" value="InterPro"/>
</dbReference>
<evidence type="ECO:0000256" key="8">
    <source>
        <dbReference type="ARBA" id="ARBA00023136"/>
    </source>
</evidence>
<keyword evidence="5" id="KW-0732">Signal</keyword>
<evidence type="ECO:0000256" key="7">
    <source>
        <dbReference type="ARBA" id="ARBA00023008"/>
    </source>
</evidence>
<dbReference type="PANTHER" id="PTHR34820:SF4">
    <property type="entry name" value="INNER MEMBRANE PROTEIN YEBZ"/>
    <property type="match status" value="1"/>
</dbReference>
<comment type="caution">
    <text evidence="12">The sequence shown here is derived from an EMBL/GenBank/DDBJ whole genome shotgun (WGS) entry which is preliminary data.</text>
</comment>
<evidence type="ECO:0000259" key="10">
    <source>
        <dbReference type="Pfam" id="PF04234"/>
    </source>
</evidence>
<feature type="transmembrane region" description="Helical" evidence="9">
    <location>
        <begin position="346"/>
        <end position="369"/>
    </location>
</feature>
<feature type="domain" description="Copper resistance protein D" evidence="11">
    <location>
        <begin position="307"/>
        <end position="412"/>
    </location>
</feature>
<keyword evidence="13" id="KW-1185">Reference proteome</keyword>
<dbReference type="InterPro" id="IPR008457">
    <property type="entry name" value="Cu-R_CopD_dom"/>
</dbReference>
<feature type="transmembrane region" description="Helical" evidence="9">
    <location>
        <begin position="173"/>
        <end position="194"/>
    </location>
</feature>
<dbReference type="EMBL" id="POTY01000046">
    <property type="protein sequence ID" value="PZG20135.1"/>
    <property type="molecule type" value="Genomic_DNA"/>
</dbReference>
<dbReference type="SUPFAM" id="SSF81296">
    <property type="entry name" value="E set domains"/>
    <property type="match status" value="1"/>
</dbReference>
<evidence type="ECO:0000256" key="9">
    <source>
        <dbReference type="SAM" id="Phobius"/>
    </source>
</evidence>
<protein>
    <submittedName>
        <fullName evidence="12">Copper resistance protein CopC</fullName>
    </submittedName>
</protein>
<keyword evidence="6 9" id="KW-1133">Transmembrane helix</keyword>
<feature type="transmembrane region" description="Helical" evidence="9">
    <location>
        <begin position="133"/>
        <end position="153"/>
    </location>
</feature>
<keyword evidence="3 9" id="KW-0812">Transmembrane</keyword>
<accession>A0A2W2EUX9</accession>
<dbReference type="GO" id="GO:0046688">
    <property type="term" value="P:response to copper ion"/>
    <property type="evidence" value="ECO:0007669"/>
    <property type="project" value="InterPro"/>
</dbReference>
<evidence type="ECO:0000256" key="2">
    <source>
        <dbReference type="ARBA" id="ARBA00022475"/>
    </source>
</evidence>